<dbReference type="EMBL" id="JACYCF010000017">
    <property type="protein sequence ID" value="KAF8751514.1"/>
    <property type="molecule type" value="Genomic_DNA"/>
</dbReference>
<feature type="region of interest" description="Disordered" evidence="1">
    <location>
        <begin position="78"/>
        <end position="148"/>
    </location>
</feature>
<dbReference type="InterPro" id="IPR012476">
    <property type="entry name" value="GLE1"/>
</dbReference>
<feature type="compositionally biased region" description="Low complexity" evidence="1">
    <location>
        <begin position="100"/>
        <end position="110"/>
    </location>
</feature>
<sequence>MACPVRRQGEAPTHPCTQLDIESGLTTEGVTTCTTGCGKMLSMSSYLDVGLGLRLRRRPPCPFPSHALTWLHSARQAKGNEQEISVGRGGQARRARDEAIAGGEEAAAGRADGRTEGGEDRQKAEEEEDKRKGKQEPKDEAQTDIDNNAAIHVPTLRAVHTSLVCVESLPGIQERQTTWTERAVVSGLKNMTRAAEESSELKLVAGRLGRKLCTRVGQVASSQSELGRLANAIHDILSLSLSHPTRVCPAFPSSFWRHLLPQAETGPSQAADGLPAETSRVAGGGEAPREAMGDLLDEPRTSDNEWRKMIGRELEGKSDPDDKPPTLETTSQYTDRMVGQLALYAAILQTSRCRLRLSLTRCLLRLDRQSYGRGLLCVSVVLEAAGEGLYEAYETQSSMRSQGPDVEGKAGGGVEVYGTSRAFARVSYSETRVVLYLHEEGAYVSNRGRVCIYELYDPSYLRVGLVGGIFSWFADGVNPYWLDTRD</sequence>
<dbReference type="Gene3D" id="1.25.40.510">
    <property type="entry name" value="GLE1-like"/>
    <property type="match status" value="1"/>
</dbReference>
<protein>
    <submittedName>
        <fullName evidence="2">Uncharacterized protein</fullName>
    </submittedName>
</protein>
<accession>A0A8H7M488</accession>
<dbReference type="InterPro" id="IPR038506">
    <property type="entry name" value="GLE1-like_sf"/>
</dbReference>
<gene>
    <name evidence="2" type="ORF">RHS01_08193</name>
</gene>
<name>A0A8H7M488_9AGAM</name>
<evidence type="ECO:0000256" key="1">
    <source>
        <dbReference type="SAM" id="MobiDB-lite"/>
    </source>
</evidence>
<comment type="caution">
    <text evidence="2">The sequence shown here is derived from an EMBL/GenBank/DDBJ whole genome shotgun (WGS) entry which is preliminary data.</text>
</comment>
<dbReference type="GO" id="GO:0016973">
    <property type="term" value="P:poly(A)+ mRNA export from nucleus"/>
    <property type="evidence" value="ECO:0007669"/>
    <property type="project" value="InterPro"/>
</dbReference>
<evidence type="ECO:0000313" key="2">
    <source>
        <dbReference type="EMBL" id="KAF8751514.1"/>
    </source>
</evidence>
<dbReference type="AlphaFoldDB" id="A0A8H7M488"/>
<dbReference type="GO" id="GO:0005643">
    <property type="term" value="C:nuclear pore"/>
    <property type="evidence" value="ECO:0007669"/>
    <property type="project" value="InterPro"/>
</dbReference>
<feature type="compositionally biased region" description="Basic and acidic residues" evidence="1">
    <location>
        <begin position="111"/>
        <end position="141"/>
    </location>
</feature>
<feature type="region of interest" description="Disordered" evidence="1">
    <location>
        <begin position="266"/>
        <end position="332"/>
    </location>
</feature>
<feature type="compositionally biased region" description="Basic and acidic residues" evidence="1">
    <location>
        <begin position="287"/>
        <end position="325"/>
    </location>
</feature>
<organism evidence="2 3">
    <name type="scientific">Rhizoctonia solani</name>
    <dbReference type="NCBI Taxonomy" id="456999"/>
    <lineage>
        <taxon>Eukaryota</taxon>
        <taxon>Fungi</taxon>
        <taxon>Dikarya</taxon>
        <taxon>Basidiomycota</taxon>
        <taxon>Agaricomycotina</taxon>
        <taxon>Agaricomycetes</taxon>
        <taxon>Cantharellales</taxon>
        <taxon>Ceratobasidiaceae</taxon>
        <taxon>Rhizoctonia</taxon>
    </lineage>
</organism>
<dbReference type="Pfam" id="PF07817">
    <property type="entry name" value="GLE1"/>
    <property type="match status" value="1"/>
</dbReference>
<proteinExistence type="predicted"/>
<evidence type="ECO:0000313" key="3">
    <source>
        <dbReference type="Proteomes" id="UP000614334"/>
    </source>
</evidence>
<dbReference type="Proteomes" id="UP000614334">
    <property type="component" value="Unassembled WGS sequence"/>
</dbReference>
<reference evidence="2" key="1">
    <citation type="submission" date="2020-09" db="EMBL/GenBank/DDBJ databases">
        <title>Comparative genome analyses of four rice-infecting Rhizoctonia solani isolates reveal extensive enrichment of homogalacturonan modification genes.</title>
        <authorList>
            <person name="Lee D.-Y."/>
            <person name="Jeon J."/>
            <person name="Kim K.-T."/>
            <person name="Cheong K."/>
            <person name="Song H."/>
            <person name="Choi G."/>
            <person name="Ko J."/>
            <person name="Opiyo S.O."/>
            <person name="Zuo S."/>
            <person name="Madhav S."/>
            <person name="Lee Y.-H."/>
            <person name="Wang G.-L."/>
        </authorList>
    </citation>
    <scope>NUCLEOTIDE SEQUENCE</scope>
    <source>
        <strain evidence="2">AG1-IA B2</strain>
    </source>
</reference>